<dbReference type="EMBL" id="RRYP01014910">
    <property type="protein sequence ID" value="TNV75750.1"/>
    <property type="molecule type" value="Genomic_DNA"/>
</dbReference>
<gene>
    <name evidence="1" type="ORF">FGO68_gene9254</name>
</gene>
<dbReference type="SUPFAM" id="SSF51735">
    <property type="entry name" value="NAD(P)-binding Rossmann-fold domains"/>
    <property type="match status" value="1"/>
</dbReference>
<comment type="caution">
    <text evidence="1">The sequence shown here is derived from an EMBL/GenBank/DDBJ whole genome shotgun (WGS) entry which is preliminary data.</text>
</comment>
<name>A0A8J8NJQ7_HALGN</name>
<dbReference type="GO" id="GO:0005737">
    <property type="term" value="C:cytoplasm"/>
    <property type="evidence" value="ECO:0007669"/>
    <property type="project" value="TreeGrafter"/>
</dbReference>
<dbReference type="PANTHER" id="PTHR14097:SF7">
    <property type="entry name" value="OXIDOREDUCTASE HTATIP2"/>
    <property type="match status" value="1"/>
</dbReference>
<evidence type="ECO:0000313" key="2">
    <source>
        <dbReference type="Proteomes" id="UP000785679"/>
    </source>
</evidence>
<reference evidence="1" key="1">
    <citation type="submission" date="2019-06" db="EMBL/GenBank/DDBJ databases">
        <authorList>
            <person name="Zheng W."/>
        </authorList>
    </citation>
    <scope>NUCLEOTIDE SEQUENCE</scope>
    <source>
        <strain evidence="1">QDHG01</strain>
    </source>
</reference>
<dbReference type="InterPro" id="IPR036291">
    <property type="entry name" value="NAD(P)-bd_dom_sf"/>
</dbReference>
<proteinExistence type="predicted"/>
<keyword evidence="2" id="KW-1185">Reference proteome</keyword>
<dbReference type="PANTHER" id="PTHR14097">
    <property type="entry name" value="OXIDOREDUCTASE HTATIP2"/>
    <property type="match status" value="1"/>
</dbReference>
<dbReference type="Gene3D" id="3.40.50.720">
    <property type="entry name" value="NAD(P)-binding Rossmann-like Domain"/>
    <property type="match status" value="1"/>
</dbReference>
<accession>A0A8J8NJQ7</accession>
<protein>
    <recommendedName>
        <fullName evidence="3">NAD(P)-binding domain-containing protein</fullName>
    </recommendedName>
</protein>
<organism evidence="1 2">
    <name type="scientific">Halteria grandinella</name>
    <dbReference type="NCBI Taxonomy" id="5974"/>
    <lineage>
        <taxon>Eukaryota</taxon>
        <taxon>Sar</taxon>
        <taxon>Alveolata</taxon>
        <taxon>Ciliophora</taxon>
        <taxon>Intramacronucleata</taxon>
        <taxon>Spirotrichea</taxon>
        <taxon>Stichotrichia</taxon>
        <taxon>Sporadotrichida</taxon>
        <taxon>Halteriidae</taxon>
        <taxon>Halteria</taxon>
    </lineage>
</organism>
<evidence type="ECO:0008006" key="3">
    <source>
        <dbReference type="Google" id="ProtNLM"/>
    </source>
</evidence>
<dbReference type="GO" id="GO:0051170">
    <property type="term" value="P:import into nucleus"/>
    <property type="evidence" value="ECO:0007669"/>
    <property type="project" value="TreeGrafter"/>
</dbReference>
<sequence length="230" mass="26229">MKVKIALLGATGAIGKEIMKLAKKDPRIEELCVVVRRRLDTWKDEEFQCKLKVIQMESLDSMEEHIKDQFVGYDGIISTMGCLSKMGETEFRKVEIQYPSVFAKSALSQGVKYFGILTSGHCDANSMFILPKIKGEIERDFVKFGFPHLAYFRAGLITDREEARTIEKVLQWVPFIPKITAPDLGRAILDHAIETALKIQTGEIEQNKHHNVQHNDMIRHAAEIRQNQSK</sequence>
<dbReference type="Proteomes" id="UP000785679">
    <property type="component" value="Unassembled WGS sequence"/>
</dbReference>
<evidence type="ECO:0000313" key="1">
    <source>
        <dbReference type="EMBL" id="TNV75750.1"/>
    </source>
</evidence>
<dbReference type="AlphaFoldDB" id="A0A8J8NJQ7"/>
<dbReference type="OrthoDB" id="283707at2759"/>